<reference evidence="2" key="1">
    <citation type="submission" date="2020-05" db="EMBL/GenBank/DDBJ databases">
        <title>Complete genome sequence of Pseudomonas sp. Sm006.</title>
        <authorList>
            <person name="Takeuchi K."/>
            <person name="Someya N."/>
        </authorList>
    </citation>
    <scope>NUCLEOTIDE SEQUENCE</scope>
    <source>
        <strain evidence="2">Sm006</strain>
    </source>
</reference>
<dbReference type="InterPro" id="IPR007539">
    <property type="entry name" value="DUF551"/>
</dbReference>
<keyword evidence="3" id="KW-1185">Reference proteome</keyword>
<accession>A0ABM7L286</accession>
<evidence type="ECO:0000313" key="3">
    <source>
        <dbReference type="Proteomes" id="UP001064896"/>
    </source>
</evidence>
<dbReference type="RefSeq" id="WP_265169220.1">
    <property type="nucleotide sequence ID" value="NZ_AP023081.1"/>
</dbReference>
<feature type="domain" description="DUF551" evidence="1">
    <location>
        <begin position="3"/>
        <end position="78"/>
    </location>
</feature>
<protein>
    <recommendedName>
        <fullName evidence="1">DUF551 domain-containing protein</fullName>
    </recommendedName>
</protein>
<dbReference type="Pfam" id="PF04448">
    <property type="entry name" value="DUF551"/>
    <property type="match status" value="1"/>
</dbReference>
<name>A0ABM7L286_9PSED</name>
<evidence type="ECO:0000259" key="1">
    <source>
        <dbReference type="Pfam" id="PF04448"/>
    </source>
</evidence>
<sequence>MGKWIKCSESLPKNGQVVILSGYYWADHTGPRFVEPSVFADGEFHPIAYDEGADYEPIADEEATMKGTHWMPMPEEPED</sequence>
<organism evidence="2 3">
    <name type="scientific">Pseudomonas solani</name>
    <dbReference type="NCBI Taxonomy" id="2731552"/>
    <lineage>
        <taxon>Bacteria</taxon>
        <taxon>Pseudomonadati</taxon>
        <taxon>Pseudomonadota</taxon>
        <taxon>Gammaproteobacteria</taxon>
        <taxon>Pseudomonadales</taxon>
        <taxon>Pseudomonadaceae</taxon>
        <taxon>Pseudomonas</taxon>
    </lineage>
</organism>
<proteinExistence type="predicted"/>
<evidence type="ECO:0000313" key="2">
    <source>
        <dbReference type="EMBL" id="BCD83627.1"/>
    </source>
</evidence>
<gene>
    <name evidence="2" type="ORF">PSm6_00340</name>
</gene>
<dbReference type="Proteomes" id="UP001064896">
    <property type="component" value="Chromosome"/>
</dbReference>
<dbReference type="EMBL" id="AP023081">
    <property type="protein sequence ID" value="BCD83627.1"/>
    <property type="molecule type" value="Genomic_DNA"/>
</dbReference>